<dbReference type="PANTHER" id="PTHR46077">
    <property type="entry name" value="E3 UBIQUITIN-PROTEIN LIGASE TOPORS"/>
    <property type="match status" value="1"/>
</dbReference>
<dbReference type="SMART" id="SM00184">
    <property type="entry name" value="RING"/>
    <property type="match status" value="1"/>
</dbReference>
<evidence type="ECO:0000256" key="2">
    <source>
        <dbReference type="ARBA" id="ARBA00012483"/>
    </source>
</evidence>
<keyword evidence="6" id="KW-0862">Zinc</keyword>
<feature type="compositionally biased region" description="Basic residues" evidence="10">
    <location>
        <begin position="603"/>
        <end position="629"/>
    </location>
</feature>
<feature type="compositionally biased region" description="Basic residues" evidence="10">
    <location>
        <begin position="479"/>
        <end position="500"/>
    </location>
</feature>
<keyword evidence="7" id="KW-0805">Transcription regulation</keyword>
<organism evidence="12 13">
    <name type="scientific">Limulus polyphemus</name>
    <name type="common">Atlantic horseshoe crab</name>
    <dbReference type="NCBI Taxonomy" id="6850"/>
    <lineage>
        <taxon>Eukaryota</taxon>
        <taxon>Metazoa</taxon>
        <taxon>Ecdysozoa</taxon>
        <taxon>Arthropoda</taxon>
        <taxon>Chelicerata</taxon>
        <taxon>Merostomata</taxon>
        <taxon>Xiphosura</taxon>
        <taxon>Limulidae</taxon>
        <taxon>Limulus</taxon>
    </lineage>
</organism>
<dbReference type="PANTHER" id="PTHR46077:SF1">
    <property type="entry name" value="TOP1 BINDING ARGININE_SERINE RICH PROTEIN, E3 UBIQUITIN LIGASE"/>
    <property type="match status" value="1"/>
</dbReference>
<dbReference type="EC" id="2.3.2.27" evidence="2"/>
<feature type="region of interest" description="Disordered" evidence="10">
    <location>
        <begin position="595"/>
        <end position="638"/>
    </location>
</feature>
<dbReference type="Gene3D" id="3.30.40.10">
    <property type="entry name" value="Zinc/RING finger domain, C3HC4 (zinc finger)"/>
    <property type="match status" value="1"/>
</dbReference>
<evidence type="ECO:0000313" key="13">
    <source>
        <dbReference type="RefSeq" id="XP_022251296.1"/>
    </source>
</evidence>
<dbReference type="GeneID" id="106467407"/>
<dbReference type="InterPro" id="IPR058745">
    <property type="entry name" value="PWI_Topors"/>
</dbReference>
<evidence type="ECO:0000256" key="9">
    <source>
        <dbReference type="PROSITE-ProRule" id="PRU00175"/>
    </source>
</evidence>
<evidence type="ECO:0000256" key="10">
    <source>
        <dbReference type="SAM" id="MobiDB-lite"/>
    </source>
</evidence>
<dbReference type="InterPro" id="IPR013083">
    <property type="entry name" value="Znf_RING/FYVE/PHD"/>
</dbReference>
<feature type="domain" description="RING-type" evidence="11">
    <location>
        <begin position="73"/>
        <end position="112"/>
    </location>
</feature>
<dbReference type="PROSITE" id="PS00518">
    <property type="entry name" value="ZF_RING_1"/>
    <property type="match status" value="1"/>
</dbReference>
<dbReference type="SUPFAM" id="SSF57850">
    <property type="entry name" value="RING/U-box"/>
    <property type="match status" value="1"/>
</dbReference>
<evidence type="ECO:0000313" key="12">
    <source>
        <dbReference type="Proteomes" id="UP000694941"/>
    </source>
</evidence>
<dbReference type="InterPro" id="IPR017907">
    <property type="entry name" value="Znf_RING_CS"/>
</dbReference>
<feature type="compositionally biased region" description="Polar residues" evidence="10">
    <location>
        <begin position="462"/>
        <end position="472"/>
    </location>
</feature>
<keyword evidence="12" id="KW-1185">Reference proteome</keyword>
<feature type="compositionally biased region" description="Polar residues" evidence="10">
    <location>
        <begin position="566"/>
        <end position="575"/>
    </location>
</feature>
<dbReference type="PROSITE" id="PS50089">
    <property type="entry name" value="ZF_RING_2"/>
    <property type="match status" value="1"/>
</dbReference>
<keyword evidence="3" id="KW-0808">Transferase</keyword>
<evidence type="ECO:0000256" key="4">
    <source>
        <dbReference type="ARBA" id="ARBA00022723"/>
    </source>
</evidence>
<keyword evidence="5 9" id="KW-0863">Zinc-finger</keyword>
<accession>A0ABM1T5Z0</accession>
<evidence type="ECO:0000259" key="11">
    <source>
        <dbReference type="PROSITE" id="PS50089"/>
    </source>
</evidence>
<dbReference type="Pfam" id="PF26084">
    <property type="entry name" value="PWI_Topors"/>
    <property type="match status" value="1"/>
</dbReference>
<reference evidence="13" key="1">
    <citation type="submission" date="2025-08" db="UniProtKB">
        <authorList>
            <consortium name="RefSeq"/>
        </authorList>
    </citation>
    <scope>IDENTIFICATION</scope>
    <source>
        <tissue evidence="13">Muscle</tissue>
    </source>
</reference>
<feature type="region of interest" description="Disordered" evidence="10">
    <location>
        <begin position="456"/>
        <end position="578"/>
    </location>
</feature>
<keyword evidence="8" id="KW-0804">Transcription</keyword>
<dbReference type="InterPro" id="IPR058746">
    <property type="entry name" value="Znf_RING-type_Topors"/>
</dbReference>
<dbReference type="InterPro" id="IPR018957">
    <property type="entry name" value="Znf_C3HC4_RING-type"/>
</dbReference>
<protein>
    <recommendedName>
        <fullName evidence="2">RING-type E3 ubiquitin transferase</fullName>
        <ecNumber evidence="2">2.3.2.27</ecNumber>
    </recommendedName>
</protein>
<proteinExistence type="predicted"/>
<keyword evidence="4" id="KW-0479">Metal-binding</keyword>
<evidence type="ECO:0000256" key="8">
    <source>
        <dbReference type="ARBA" id="ARBA00023163"/>
    </source>
</evidence>
<sequence>MTATDYICTVVCTTTTRLMNMDSKESVEEHGFEPNIGSESILNVTSESQEEQKDSTKDNNQSSEERISPEPSCAICLGKPENKSFTDSCFHTFCFACLVEWSKIKAECPLCKQSFRSIIHNVRSLEDYDQYLINVQNVPSNLPSDNSSRRFRYSSTLTVERRQQIHFERSLEFHNYRSTYAPHVTPQSVRRNRGHHISTSNFRRHVYESGLWVQPLVDGQTGRFRDTSPEFYRQNPACTHRLIPWLNRELLALLGDGGESQLAFLLELILALIMRYDIRSPEFFEHVHPFFRDHTNHFVHEFFNFARSPYDLVTFDRRAVYDITEPRKEKDSESDSSESDIDVVSINPQESKPFFPTSIRNGTSESFSNQNFHSDPLAVGNVPGVSSLGSFYMQATANSSQTLNHMEANKVQVIEDSDSSSDCVVVAYIKPKVERTPELVDIASTSGDEQDLKSKFLKDISLENSRSTGQNSPKEKPKSYKSSRSRRSRSYRKSRRRNGRHSSSSSRKSSLYRSSSSEISSRRWNSSRHNTCGSSTQSPTPSLGRHFRGRSRSEHSLSPKKVTAGDSENSGTYSLSFRKKGEQRLKSLVISVRKNDSYSGEHKGKHYRSKHKRKHKKSKKHKFRDHHYHQYSSSSYSD</sequence>
<evidence type="ECO:0000256" key="6">
    <source>
        <dbReference type="ARBA" id="ARBA00022833"/>
    </source>
</evidence>
<dbReference type="Pfam" id="PF00097">
    <property type="entry name" value="zf-C3HC4"/>
    <property type="match status" value="1"/>
</dbReference>
<feature type="compositionally biased region" description="Low complexity" evidence="10">
    <location>
        <begin position="501"/>
        <end position="528"/>
    </location>
</feature>
<evidence type="ECO:0000256" key="1">
    <source>
        <dbReference type="ARBA" id="ARBA00000900"/>
    </source>
</evidence>
<dbReference type="Proteomes" id="UP000694941">
    <property type="component" value="Unplaced"/>
</dbReference>
<evidence type="ECO:0000256" key="5">
    <source>
        <dbReference type="ARBA" id="ARBA00022771"/>
    </source>
</evidence>
<evidence type="ECO:0000256" key="7">
    <source>
        <dbReference type="ARBA" id="ARBA00023015"/>
    </source>
</evidence>
<gene>
    <name evidence="13" type="primary">LOC106467407</name>
</gene>
<feature type="compositionally biased region" description="Polar residues" evidence="10">
    <location>
        <begin position="529"/>
        <end position="541"/>
    </location>
</feature>
<name>A0ABM1T5Z0_LIMPO</name>
<dbReference type="RefSeq" id="XP_022251296.1">
    <property type="nucleotide sequence ID" value="XM_022395588.1"/>
</dbReference>
<comment type="catalytic activity">
    <reaction evidence="1">
        <text>S-ubiquitinyl-[E2 ubiquitin-conjugating enzyme]-L-cysteine + [acceptor protein]-L-lysine = [E2 ubiquitin-conjugating enzyme]-L-cysteine + N(6)-ubiquitinyl-[acceptor protein]-L-lysine.</text>
        <dbReference type="EC" id="2.3.2.27"/>
    </reaction>
</comment>
<dbReference type="InterPro" id="IPR001841">
    <property type="entry name" value="Znf_RING"/>
</dbReference>
<dbReference type="CDD" id="cd16574">
    <property type="entry name" value="RING-HC_Topors"/>
    <property type="match status" value="1"/>
</dbReference>
<evidence type="ECO:0000256" key="3">
    <source>
        <dbReference type="ARBA" id="ARBA00022679"/>
    </source>
</evidence>
<feature type="compositionally biased region" description="Basic and acidic residues" evidence="10">
    <location>
        <begin position="50"/>
        <end position="67"/>
    </location>
</feature>
<feature type="region of interest" description="Disordered" evidence="10">
    <location>
        <begin position="45"/>
        <end position="67"/>
    </location>
</feature>